<dbReference type="NCBIfam" id="NF041496">
    <property type="entry name" value="MobQ"/>
    <property type="match status" value="1"/>
</dbReference>
<dbReference type="Gene3D" id="3.30.930.30">
    <property type="match status" value="1"/>
</dbReference>
<evidence type="ECO:0000313" key="6">
    <source>
        <dbReference type="EMBL" id="AHF23335.1"/>
    </source>
</evidence>
<protein>
    <submittedName>
        <fullName evidence="6">MobA protein</fullName>
    </submittedName>
</protein>
<evidence type="ECO:0000256" key="4">
    <source>
        <dbReference type="SAM" id="MobiDB-lite"/>
    </source>
</evidence>
<feature type="coiled-coil region" evidence="3">
    <location>
        <begin position="431"/>
        <end position="467"/>
    </location>
</feature>
<dbReference type="AlphaFoldDB" id="A0A140WYV9"/>
<evidence type="ECO:0000259" key="5">
    <source>
        <dbReference type="Pfam" id="PF03389"/>
    </source>
</evidence>
<proteinExistence type="inferred from homology"/>
<dbReference type="InterPro" id="IPR005053">
    <property type="entry name" value="MobA_MobL"/>
</dbReference>
<accession>A0A140WYV9</accession>
<keyword evidence="2" id="KW-0184">Conjugation</keyword>
<evidence type="ECO:0000256" key="2">
    <source>
        <dbReference type="ARBA" id="ARBA00022971"/>
    </source>
</evidence>
<dbReference type="EMBL" id="KC853437">
    <property type="protein sequence ID" value="AHF23335.1"/>
    <property type="molecule type" value="Genomic_DNA"/>
</dbReference>
<comment type="similarity">
    <text evidence="1">Belongs to the MobA/MobL family.</text>
</comment>
<feature type="region of interest" description="Disordered" evidence="4">
    <location>
        <begin position="749"/>
        <end position="768"/>
    </location>
</feature>
<keyword evidence="3" id="KW-0175">Coiled coil</keyword>
<geneLocation type="plasmid" evidence="6">
    <name>pACN001-D</name>
</geneLocation>
<reference evidence="6" key="1">
    <citation type="journal article" date="2014" name="J Glob Antimicrob Resist">
        <title>Plasmid-mediated multidrug resistance and virulence in an avian pathogenic Escherichia coli strain isolated in China.</title>
        <authorList>
            <person name="Wang X."/>
            <person name="Hao H."/>
            <person name="Xu Z."/>
            <person name="Zheng H."/>
            <person name="Liu C."/>
            <person name="Wei L."/>
            <person name="Zhang R."/>
            <person name="Bi D."/>
            <person name="Chen H."/>
            <person name="Tan C."/>
        </authorList>
    </citation>
    <scope>NUCLEOTIDE SEQUENCE</scope>
    <source>
        <strain evidence="6">ACN001</strain>
        <plasmid evidence="6">pACN001-D</plasmid>
    </source>
</reference>
<evidence type="ECO:0000256" key="3">
    <source>
        <dbReference type="SAM" id="Coils"/>
    </source>
</evidence>
<sequence>MRTYTIFTSFRLCAPCGAERKRQKGITEEMAIYHLSMKIISRKNGYSAVASAAYRSGSVIPDDRTGLIHDYTRKRGVDDAVILTPANAPSWCGDRSVLWNAVEKAEQRRNSQLAREIELAIPREISREAAREAVLAFVRENFVSRGMIADVAFHHMDRTNPHAHIMLTTRAVGETGFAGKVRDWNDRALAETWRASWADHANRALANAGYQEEIDHRSYERQGLEKAPGLHLGKAACAMEKRGMETERGEQNRLINSLNLEIQVSRTRLAVIQVQENVRKRELSDAARRAAEALNLTIPAANASADTLREFIATLPQECGNAWEMTPEFVAMNGKANDIKREGNALVKERDILEKEMTGLRKSRPVASILSELPLMTWAEPEYRKRQLRFWKLEKQIESLLRTYRAVKERDIPARRQAFETQWNTWISPGMAELKEKLSAREAERRREEAEAEARRKEQEYDARLKHHDNHRLSRETALAGVITELGRAREPGTGRITRYMMLSNRAGEFTVWGDELAHYPQSVHDPVNVYLSPGGAVMVSDIRERMPESHETMARPERVRMYSGATVRHVLEQMRQGWPSYGFPALPHHWPDNFYFSDDRRPAASPLPSAHRVDVTAYAAPEQLMPVVFSTERNSRTLNLLLCEGPEEMLVGFVRLEDELRPVLALPSPDYSHLMVSIITENGIHLAGYGEAINRDADTPYPPEPKLMQFRLKGCQDTLFAAINKPEEMPDYLFRQLGFNQTWHEWKREEQRRQQQRRPGHFRGMSM</sequence>
<organism evidence="6">
    <name type="scientific">Escherichia coli ACN001</name>
    <dbReference type="NCBI Taxonomy" id="1311757"/>
    <lineage>
        <taxon>Bacteria</taxon>
        <taxon>Pseudomonadati</taxon>
        <taxon>Pseudomonadota</taxon>
        <taxon>Gammaproteobacteria</taxon>
        <taxon>Enterobacterales</taxon>
        <taxon>Enterobacteriaceae</taxon>
        <taxon>Escherichia</taxon>
    </lineage>
</organism>
<gene>
    <name evidence="6" type="primary">mobA</name>
    <name evidence="6" type="ORF">J444_pD1</name>
</gene>
<name>A0A140WYV9_ECOLX</name>
<feature type="domain" description="MobA/MobL protein" evidence="5">
    <location>
        <begin position="47"/>
        <end position="242"/>
    </location>
</feature>
<dbReference type="Pfam" id="PF03389">
    <property type="entry name" value="MobA_MobL"/>
    <property type="match status" value="1"/>
</dbReference>
<evidence type="ECO:0000256" key="1">
    <source>
        <dbReference type="ARBA" id="ARBA00010873"/>
    </source>
</evidence>
<keyword evidence="6" id="KW-0614">Plasmid</keyword>